<evidence type="ECO:0000313" key="3">
    <source>
        <dbReference type="Proteomes" id="UP000002051"/>
    </source>
</evidence>
<organism evidence="1 3">
    <name type="scientific">Medicago truncatula</name>
    <name type="common">Barrel medic</name>
    <name type="synonym">Medicago tribuloides</name>
    <dbReference type="NCBI Taxonomy" id="3880"/>
    <lineage>
        <taxon>Eukaryota</taxon>
        <taxon>Viridiplantae</taxon>
        <taxon>Streptophyta</taxon>
        <taxon>Embryophyta</taxon>
        <taxon>Tracheophyta</taxon>
        <taxon>Spermatophyta</taxon>
        <taxon>Magnoliopsida</taxon>
        <taxon>eudicotyledons</taxon>
        <taxon>Gunneridae</taxon>
        <taxon>Pentapetalae</taxon>
        <taxon>rosids</taxon>
        <taxon>fabids</taxon>
        <taxon>Fabales</taxon>
        <taxon>Fabaceae</taxon>
        <taxon>Papilionoideae</taxon>
        <taxon>50 kb inversion clade</taxon>
        <taxon>NPAAA clade</taxon>
        <taxon>Hologalegina</taxon>
        <taxon>IRL clade</taxon>
        <taxon>Trifolieae</taxon>
        <taxon>Medicago</taxon>
    </lineage>
</organism>
<sequence>MNALSKSMLLLQRKSHKLLSCTQRLRVTTSRSSLHYSIWCSKISFLDHPLRIQISIFLPSLDSVTRSRGSTKKMGSLSMMRGSVSRKCLDFVPTMVWKSGS</sequence>
<dbReference type="EMBL" id="KL403106">
    <property type="protein sequence ID" value="KEH16012.1"/>
    <property type="molecule type" value="Genomic_DNA"/>
</dbReference>
<reference evidence="2" key="3">
    <citation type="submission" date="2015-06" db="UniProtKB">
        <authorList>
            <consortium name="EnsemblPlants"/>
        </authorList>
    </citation>
    <scope>IDENTIFICATION</scope>
    <source>
        <strain evidence="2">cv. Jemalong A17</strain>
    </source>
</reference>
<gene>
    <name evidence="1" type="ORF">MTR_0381s0030</name>
</gene>
<reference evidence="1 3" key="1">
    <citation type="journal article" date="2011" name="Nature">
        <title>The Medicago genome provides insight into the evolution of rhizobial symbioses.</title>
        <authorList>
            <person name="Young N.D."/>
            <person name="Debelle F."/>
            <person name="Oldroyd G.E."/>
            <person name="Geurts R."/>
            <person name="Cannon S.B."/>
            <person name="Udvardi M.K."/>
            <person name="Benedito V.A."/>
            <person name="Mayer K.F."/>
            <person name="Gouzy J."/>
            <person name="Schoof H."/>
            <person name="Van de Peer Y."/>
            <person name="Proost S."/>
            <person name="Cook D.R."/>
            <person name="Meyers B.C."/>
            <person name="Spannagl M."/>
            <person name="Cheung F."/>
            <person name="De Mita S."/>
            <person name="Krishnakumar V."/>
            <person name="Gundlach H."/>
            <person name="Zhou S."/>
            <person name="Mudge J."/>
            <person name="Bharti A.K."/>
            <person name="Murray J.D."/>
            <person name="Naoumkina M.A."/>
            <person name="Rosen B."/>
            <person name="Silverstein K.A."/>
            <person name="Tang H."/>
            <person name="Rombauts S."/>
            <person name="Zhao P.X."/>
            <person name="Zhou P."/>
            <person name="Barbe V."/>
            <person name="Bardou P."/>
            <person name="Bechner M."/>
            <person name="Bellec A."/>
            <person name="Berger A."/>
            <person name="Berges H."/>
            <person name="Bidwell S."/>
            <person name="Bisseling T."/>
            <person name="Choisne N."/>
            <person name="Couloux A."/>
            <person name="Denny R."/>
            <person name="Deshpande S."/>
            <person name="Dai X."/>
            <person name="Doyle J.J."/>
            <person name="Dudez A.M."/>
            <person name="Farmer A.D."/>
            <person name="Fouteau S."/>
            <person name="Franken C."/>
            <person name="Gibelin C."/>
            <person name="Gish J."/>
            <person name="Goldstein S."/>
            <person name="Gonzalez A.J."/>
            <person name="Green P.J."/>
            <person name="Hallab A."/>
            <person name="Hartog M."/>
            <person name="Hua A."/>
            <person name="Humphray S.J."/>
            <person name="Jeong D.H."/>
            <person name="Jing Y."/>
            <person name="Jocker A."/>
            <person name="Kenton S.M."/>
            <person name="Kim D.J."/>
            <person name="Klee K."/>
            <person name="Lai H."/>
            <person name="Lang C."/>
            <person name="Lin S."/>
            <person name="Macmil S.L."/>
            <person name="Magdelenat G."/>
            <person name="Matthews L."/>
            <person name="McCorrison J."/>
            <person name="Monaghan E.L."/>
            <person name="Mun J.H."/>
            <person name="Najar F.Z."/>
            <person name="Nicholson C."/>
            <person name="Noirot C."/>
            <person name="O'Bleness M."/>
            <person name="Paule C.R."/>
            <person name="Poulain J."/>
            <person name="Prion F."/>
            <person name="Qin B."/>
            <person name="Qu C."/>
            <person name="Retzel E.F."/>
            <person name="Riddle C."/>
            <person name="Sallet E."/>
            <person name="Samain S."/>
            <person name="Samson N."/>
            <person name="Sanders I."/>
            <person name="Saurat O."/>
            <person name="Scarpelli C."/>
            <person name="Schiex T."/>
            <person name="Segurens B."/>
            <person name="Severin A.J."/>
            <person name="Sherrier D.J."/>
            <person name="Shi R."/>
            <person name="Sims S."/>
            <person name="Singer S.R."/>
            <person name="Sinharoy S."/>
            <person name="Sterck L."/>
            <person name="Viollet A."/>
            <person name="Wang B.B."/>
            <person name="Wang K."/>
            <person name="Wang M."/>
            <person name="Wang X."/>
            <person name="Warfsmann J."/>
            <person name="Weissenbach J."/>
            <person name="White D.D."/>
            <person name="White J.D."/>
            <person name="Wiley G.B."/>
            <person name="Wincker P."/>
            <person name="Xing Y."/>
            <person name="Yang L."/>
            <person name="Yao Z."/>
            <person name="Ying F."/>
            <person name="Zhai J."/>
            <person name="Zhou L."/>
            <person name="Zuber A."/>
            <person name="Denarie J."/>
            <person name="Dixon R.A."/>
            <person name="May G.D."/>
            <person name="Schwartz D.C."/>
            <person name="Rogers J."/>
            <person name="Quetier F."/>
            <person name="Town C.D."/>
            <person name="Roe B.A."/>
        </authorList>
    </citation>
    <scope>NUCLEOTIDE SEQUENCE [LARGE SCALE GENOMIC DNA]</scope>
    <source>
        <strain evidence="1">A17</strain>
        <strain evidence="2 3">cv. Jemalong A17</strain>
    </source>
</reference>
<proteinExistence type="predicted"/>
<evidence type="ECO:0000313" key="2">
    <source>
        <dbReference type="EnsemblPlants" id="KEH16012"/>
    </source>
</evidence>
<accession>A0A072TF62</accession>
<dbReference type="Proteomes" id="UP000002051">
    <property type="component" value="Unassembled WGS sequence"/>
</dbReference>
<protein>
    <submittedName>
        <fullName evidence="1 2">Uncharacterized protein</fullName>
    </submittedName>
</protein>
<keyword evidence="3" id="KW-1185">Reference proteome</keyword>
<name>A0A072TF62_MEDTR</name>
<evidence type="ECO:0000313" key="1">
    <source>
        <dbReference type="EMBL" id="KEH16012.1"/>
    </source>
</evidence>
<dbReference type="AlphaFoldDB" id="A0A072TF62"/>
<dbReference type="HOGENOM" id="CLU_2295927_0_0_1"/>
<reference evidence="1 3" key="2">
    <citation type="journal article" date="2014" name="BMC Genomics">
        <title>An improved genome release (version Mt4.0) for the model legume Medicago truncatula.</title>
        <authorList>
            <person name="Tang H."/>
            <person name="Krishnakumar V."/>
            <person name="Bidwell S."/>
            <person name="Rosen B."/>
            <person name="Chan A."/>
            <person name="Zhou S."/>
            <person name="Gentzbittel L."/>
            <person name="Childs K.L."/>
            <person name="Yandell M."/>
            <person name="Gundlach H."/>
            <person name="Mayer K.F."/>
            <person name="Schwartz D.C."/>
            <person name="Town C.D."/>
        </authorList>
    </citation>
    <scope>GENOME REANNOTATION</scope>
    <source>
        <strain evidence="1">A17</strain>
        <strain evidence="2 3">cv. Jemalong A17</strain>
    </source>
</reference>
<dbReference type="EnsemblPlants" id="KEH16012">
    <property type="protein sequence ID" value="KEH16012"/>
    <property type="gene ID" value="MTR_0381s0030"/>
</dbReference>